<evidence type="ECO:0000313" key="4">
    <source>
        <dbReference type="Proteomes" id="UP000294621"/>
    </source>
</evidence>
<reference evidence="3 4" key="1">
    <citation type="submission" date="2019-03" db="EMBL/GenBank/DDBJ databases">
        <title>Genome Sequencing and Assembly of Various Microbes Isolated from Partially Reclaimed Soil and Acid Mine Drainage (AMD) Site.</title>
        <authorList>
            <person name="Steinbock B."/>
            <person name="Bechtold R."/>
            <person name="Sevigny J.L."/>
            <person name="Thomas D."/>
            <person name="Cuthill L.R."/>
            <person name="Aveiro Johannsen E.J."/>
            <person name="Thomas K."/>
            <person name="Ghosh A."/>
        </authorList>
    </citation>
    <scope>NUCLEOTIDE SEQUENCE [LARGE SCALE GENOMIC DNA]</scope>
    <source>
        <strain evidence="3 4">S-A1</strain>
    </source>
</reference>
<gene>
    <name evidence="3" type="ORF">E2R57_11925</name>
</gene>
<accession>A0A4R5XXP5</accession>
<feature type="transmembrane region" description="Helical" evidence="1">
    <location>
        <begin position="257"/>
        <end position="277"/>
    </location>
</feature>
<feature type="transmembrane region" description="Helical" evidence="1">
    <location>
        <begin position="132"/>
        <end position="157"/>
    </location>
</feature>
<keyword evidence="3" id="KW-0808">Transferase</keyword>
<feature type="transmembrane region" description="Helical" evidence="1">
    <location>
        <begin position="20"/>
        <end position="42"/>
    </location>
</feature>
<keyword evidence="1" id="KW-1133">Transmembrane helix</keyword>
<feature type="transmembrane region" description="Helical" evidence="1">
    <location>
        <begin position="332"/>
        <end position="352"/>
    </location>
</feature>
<feature type="transmembrane region" description="Helical" evidence="1">
    <location>
        <begin position="298"/>
        <end position="320"/>
    </location>
</feature>
<dbReference type="Pfam" id="PF01757">
    <property type="entry name" value="Acyl_transf_3"/>
    <property type="match status" value="1"/>
</dbReference>
<keyword evidence="1" id="KW-0472">Membrane</keyword>
<feature type="transmembrane region" description="Helical" evidence="1">
    <location>
        <begin position="372"/>
        <end position="389"/>
    </location>
</feature>
<dbReference type="EMBL" id="SMZQ01000006">
    <property type="protein sequence ID" value="TDL36654.1"/>
    <property type="molecule type" value="Genomic_DNA"/>
</dbReference>
<organism evidence="3 4">
    <name type="scientific">Arthrobacter nitrophenolicus</name>
    <dbReference type="NCBI Taxonomy" id="683150"/>
    <lineage>
        <taxon>Bacteria</taxon>
        <taxon>Bacillati</taxon>
        <taxon>Actinomycetota</taxon>
        <taxon>Actinomycetes</taxon>
        <taxon>Micrococcales</taxon>
        <taxon>Micrococcaceae</taxon>
        <taxon>Arthrobacter</taxon>
    </lineage>
</organism>
<evidence type="ECO:0000313" key="3">
    <source>
        <dbReference type="EMBL" id="TDL36654.1"/>
    </source>
</evidence>
<comment type="caution">
    <text evidence="3">The sequence shown here is derived from an EMBL/GenBank/DDBJ whole genome shotgun (WGS) entry which is preliminary data.</text>
</comment>
<protein>
    <submittedName>
        <fullName evidence="3">Acyltransferase</fullName>
    </submittedName>
</protein>
<name>A0A4R5XXP5_9MICC</name>
<evidence type="ECO:0000259" key="2">
    <source>
        <dbReference type="Pfam" id="PF01757"/>
    </source>
</evidence>
<dbReference type="OrthoDB" id="8206682at2"/>
<keyword evidence="3" id="KW-0012">Acyltransferase</keyword>
<feature type="transmembrane region" description="Helical" evidence="1">
    <location>
        <begin position="62"/>
        <end position="84"/>
    </location>
</feature>
<feature type="transmembrane region" description="Helical" evidence="1">
    <location>
        <begin position="195"/>
        <end position="212"/>
    </location>
</feature>
<evidence type="ECO:0000256" key="1">
    <source>
        <dbReference type="SAM" id="Phobius"/>
    </source>
</evidence>
<dbReference type="InterPro" id="IPR002656">
    <property type="entry name" value="Acyl_transf_3_dom"/>
</dbReference>
<feature type="transmembrane region" description="Helical" evidence="1">
    <location>
        <begin position="224"/>
        <end position="245"/>
    </location>
</feature>
<dbReference type="STRING" id="683150.G205_10697"/>
<feature type="domain" description="Acyltransferase 3" evidence="2">
    <location>
        <begin position="16"/>
        <end position="346"/>
    </location>
</feature>
<sequence length="434" mass="46060">MSSGKPRPAPAEGRDAAIDLVRFVCLALVVVGHCMMVSPVLHPDGTVTTQNTLAEQDWFVPVIWIFMVMPLFFVTGGVTGLQSWRRLSEGGGTASQFVRARLLRLVRPATALLAVMFVALGVAALLGVHPQVVQLMAAGAGMPLWFLAAYLAAQLNIPLLAALHTRAPWLTFVALTALVVTVDCLRGALPGLAHANLVFLWCAVQQVGFLLADGHWSRVSRSGLLAVALGANLVLGAVTGLGLYPGNMLVNLNPPNLCLLLLGITQAALLELARPVLVPVCSMRWVSRLMTVAGSRSLTVYLWHLPLLVGMSGLLLLTPFPKPASGAAEWWWARPLVLLALVLLLLAAVAAFGRLEERPTTVPGTRCRPARVGAAVVVVFLPVAAAAFSGLTLGLLGAGAACFAAALMLLLWHCQRGEVVPVSNHDREHDVHRG</sequence>
<dbReference type="RefSeq" id="WP_133349370.1">
    <property type="nucleotide sequence ID" value="NZ_SMZQ01000006.1"/>
</dbReference>
<dbReference type="Proteomes" id="UP000294621">
    <property type="component" value="Unassembled WGS sequence"/>
</dbReference>
<keyword evidence="1" id="KW-0812">Transmembrane</keyword>
<feature type="transmembrane region" description="Helical" evidence="1">
    <location>
        <begin position="395"/>
        <end position="412"/>
    </location>
</feature>
<dbReference type="GO" id="GO:0016747">
    <property type="term" value="F:acyltransferase activity, transferring groups other than amino-acyl groups"/>
    <property type="evidence" value="ECO:0007669"/>
    <property type="project" value="InterPro"/>
</dbReference>
<dbReference type="AlphaFoldDB" id="A0A4R5XXP5"/>
<feature type="transmembrane region" description="Helical" evidence="1">
    <location>
        <begin position="169"/>
        <end position="189"/>
    </location>
</feature>
<proteinExistence type="predicted"/>
<feature type="transmembrane region" description="Helical" evidence="1">
    <location>
        <begin position="105"/>
        <end position="126"/>
    </location>
</feature>